<organism evidence="1 2">
    <name type="scientific">Peptoniphilus duerdenii ATCC BAA-1640</name>
    <dbReference type="NCBI Taxonomy" id="862517"/>
    <lineage>
        <taxon>Bacteria</taxon>
        <taxon>Bacillati</taxon>
        <taxon>Bacillota</taxon>
        <taxon>Tissierellia</taxon>
        <taxon>Tissierellales</taxon>
        <taxon>Peptoniphilaceae</taxon>
        <taxon>Peptoniphilus</taxon>
    </lineage>
</organism>
<dbReference type="eggNOG" id="ENOG502ZQXU">
    <property type="taxonomic scope" value="Bacteria"/>
</dbReference>
<evidence type="ECO:0000313" key="1">
    <source>
        <dbReference type="EMBL" id="EFM24563.1"/>
    </source>
</evidence>
<dbReference type="EMBL" id="AEEH01000051">
    <property type="protein sequence ID" value="EFM24563.1"/>
    <property type="molecule type" value="Genomic_DNA"/>
</dbReference>
<name>E0NNR0_9FIRM</name>
<sequence>MLNKITLNTEVIEMMLFYWESVVARDKVAEVYMIELANRPEMKPLYGDDFEVDSVRRVLSAIVNREILNGATKKELRFWNYNMWMTEDLEFMRSMVNPVKTMNLENIRKKYENTSKYDNIEVRFVPGHFDIYYIEDNVLTINFFCLATDFAGGFNIDGVPYMEFIEQKIGEMVK</sequence>
<gene>
    <name evidence="1" type="ORF">HMPREF9225_1799</name>
</gene>
<dbReference type="STRING" id="862517.HMPREF9225_1799"/>
<evidence type="ECO:0000313" key="2">
    <source>
        <dbReference type="Proteomes" id="UP000003280"/>
    </source>
</evidence>
<dbReference type="Proteomes" id="UP000003280">
    <property type="component" value="Unassembled WGS sequence"/>
</dbReference>
<comment type="caution">
    <text evidence="1">The sequence shown here is derived from an EMBL/GenBank/DDBJ whole genome shotgun (WGS) entry which is preliminary data.</text>
</comment>
<keyword evidence="2" id="KW-1185">Reference proteome</keyword>
<reference evidence="1 2" key="1">
    <citation type="submission" date="2010-07" db="EMBL/GenBank/DDBJ databases">
        <authorList>
            <person name="Muzny D."/>
            <person name="Qin X."/>
            <person name="Deng J."/>
            <person name="Jiang H."/>
            <person name="Liu Y."/>
            <person name="Qu J."/>
            <person name="Song X.-Z."/>
            <person name="Zhang L."/>
            <person name="Thornton R."/>
            <person name="Coyle M."/>
            <person name="Francisco L."/>
            <person name="Jackson L."/>
            <person name="Javaid M."/>
            <person name="Korchina V."/>
            <person name="Kovar C."/>
            <person name="Mata R."/>
            <person name="Mathew T."/>
            <person name="Ngo R."/>
            <person name="Nguyen L."/>
            <person name="Nguyen N."/>
            <person name="Okwuonu G."/>
            <person name="Ongeri F."/>
            <person name="Pham C."/>
            <person name="Simmons D."/>
            <person name="Wilczek-Boney K."/>
            <person name="Hale W."/>
            <person name="Jakkamsetti A."/>
            <person name="Pham P."/>
            <person name="Ruth R."/>
            <person name="San Lucas F."/>
            <person name="Warren J."/>
            <person name="Zhang J."/>
            <person name="Zhao Z."/>
            <person name="Zhou C."/>
            <person name="Zhu D."/>
            <person name="Lee S."/>
            <person name="Bess C."/>
            <person name="Blankenburg K."/>
            <person name="Forbes L."/>
            <person name="Fu Q."/>
            <person name="Gubbala S."/>
            <person name="Hirani K."/>
            <person name="Jayaseelan J.C."/>
            <person name="Lara F."/>
            <person name="Munidasa M."/>
            <person name="Palculict T."/>
            <person name="Patil S."/>
            <person name="Pu L.-L."/>
            <person name="Saada N."/>
            <person name="Tang L."/>
            <person name="Weissenberger G."/>
            <person name="Zhu Y."/>
            <person name="Hemphill L."/>
            <person name="Shang Y."/>
            <person name="Youmans B."/>
            <person name="Ayvaz T."/>
            <person name="Ross M."/>
            <person name="Santibanez J."/>
            <person name="Aqrawi P."/>
            <person name="Gross S."/>
            <person name="Joshi V."/>
            <person name="Fowler G."/>
            <person name="Nazareth L."/>
            <person name="Reid J."/>
            <person name="Worley K."/>
            <person name="Petrosino J."/>
            <person name="Highlander S."/>
            <person name="Gibbs R."/>
        </authorList>
    </citation>
    <scope>NUCLEOTIDE SEQUENCE [LARGE SCALE GENOMIC DNA]</scope>
    <source>
        <strain evidence="1 2">ATCC BAA-1640</strain>
    </source>
</reference>
<accession>E0NNR0</accession>
<protein>
    <submittedName>
        <fullName evidence="1">Uncharacterized protein</fullName>
    </submittedName>
</protein>
<dbReference type="AlphaFoldDB" id="E0NNR0"/>
<dbReference type="HOGENOM" id="CLU_1546885_0_0_9"/>
<proteinExistence type="predicted"/>
<dbReference type="OrthoDB" id="362018at2"/>
<dbReference type="RefSeq" id="WP_008902574.1">
    <property type="nucleotide sequence ID" value="NZ_GL397071.1"/>
</dbReference>